<dbReference type="PRINTS" id="PR00364">
    <property type="entry name" value="DISEASERSIST"/>
</dbReference>
<comment type="similarity">
    <text evidence="1">Belongs to the disease resistance NB-LRR family.</text>
</comment>
<dbReference type="SUPFAM" id="SSF52540">
    <property type="entry name" value="P-loop containing nucleoside triphosphate hydrolases"/>
    <property type="match status" value="1"/>
</dbReference>
<comment type="caution">
    <text evidence="10">The sequence shown here is derived from an EMBL/GenBank/DDBJ whole genome shotgun (WGS) entry which is preliminary data.</text>
</comment>
<keyword evidence="11" id="KW-1185">Reference proteome</keyword>
<dbReference type="PANTHER" id="PTHR33463">
    <property type="entry name" value="NB-ARC DOMAIN-CONTAINING PROTEIN-RELATED"/>
    <property type="match status" value="1"/>
</dbReference>
<feature type="domain" description="NB-ARC" evidence="7">
    <location>
        <begin position="164"/>
        <end position="325"/>
    </location>
</feature>
<dbReference type="InterPro" id="IPR050905">
    <property type="entry name" value="Plant_NBS-LRR"/>
</dbReference>
<evidence type="ECO:0000313" key="9">
    <source>
        <dbReference type="EMBL" id="GMN19856.1"/>
    </source>
</evidence>
<dbReference type="InterPro" id="IPR032675">
    <property type="entry name" value="LRR_dom_sf"/>
</dbReference>
<dbReference type="Gene3D" id="3.80.10.10">
    <property type="entry name" value="Ribonuclease Inhibitor"/>
    <property type="match status" value="1"/>
</dbReference>
<evidence type="ECO:0000259" key="8">
    <source>
        <dbReference type="Pfam" id="PF23598"/>
    </source>
</evidence>
<dbReference type="PROSITE" id="PS51450">
    <property type="entry name" value="LRR"/>
    <property type="match status" value="1"/>
</dbReference>
<dbReference type="AlphaFoldDB" id="A0AA87YQ10"/>
<keyword evidence="4" id="KW-0611">Plant defense</keyword>
<evidence type="ECO:0000256" key="6">
    <source>
        <dbReference type="SAM" id="Coils"/>
    </source>
</evidence>
<dbReference type="GO" id="GO:0005524">
    <property type="term" value="F:ATP binding"/>
    <property type="evidence" value="ECO:0007669"/>
    <property type="project" value="UniProtKB-KW"/>
</dbReference>
<evidence type="ECO:0000256" key="5">
    <source>
        <dbReference type="ARBA" id="ARBA00022840"/>
    </source>
</evidence>
<dbReference type="SUPFAM" id="SSF52058">
    <property type="entry name" value="L domain-like"/>
    <property type="match status" value="1"/>
</dbReference>
<name>A0AA87YQ10_FICCA</name>
<keyword evidence="2" id="KW-0677">Repeat</keyword>
<evidence type="ECO:0000256" key="3">
    <source>
        <dbReference type="ARBA" id="ARBA00022741"/>
    </source>
</evidence>
<dbReference type="Pfam" id="PF00931">
    <property type="entry name" value="NB-ARC"/>
    <property type="match status" value="1"/>
</dbReference>
<protein>
    <recommendedName>
        <fullName evidence="12">AAA+ ATPase domain-containing protein</fullName>
    </recommendedName>
</protein>
<dbReference type="EMBL" id="BTGU01003823">
    <property type="protein sequence ID" value="GMN19856.1"/>
    <property type="molecule type" value="Genomic_DNA"/>
</dbReference>
<dbReference type="EMBL" id="BTGU01003824">
    <property type="protein sequence ID" value="GMN19867.1"/>
    <property type="molecule type" value="Genomic_DNA"/>
</dbReference>
<evidence type="ECO:0000256" key="1">
    <source>
        <dbReference type="ARBA" id="ARBA00008894"/>
    </source>
</evidence>
<sequence>MEILIEIVSSVVGKIAECTVTPVVHQLGYFFHYERNIRNLRSQIQQLIHEKEKLQHLVIEATNRGDEIVQDVRDWLTNADELVKKSEIFFKEEGQANTRCSGYGTFPNMVLRRRLSRKAEKMAVAAGSEIREVQNIFQNKVTSYRGTLPSSAKIHETFESRISTLTKVMDALRDPTVNRIGVHGMAGVGKTTLAKAVEQQALEERLFNVVVMVPISQTPNFLEIQQIIADKLELDLREKTVPTRAERLLDQLMKQDKKILVILDDVWKQLALRDIGLISPGDDRKGFKMLLTSRFLNVCHQMDVDKSFEVGILIEGEALNLFKRVNGDTCRSQDVQDLVADIVKECAGLPLAITTIASALKGKRRSVWADVLRELRRSSPKDIDGMEGNVYSSIKMSYDFLGSDEARSLLVFCSLHKEDAEIQIHQLLRYGLGFGLFEGITTLEEAKNKVFNLVDHLKSSSLLLDGRSPDFVKLHDVVRDVLISIAAKSERVYLIKDAVEPEEYVSKFGDSVAISLLNSNFDQLPKRSVCARLKLLFMFGSGISSQILDKVVFEETSELRVLLLTSIHLGRLQSCFRALENLQTLCLNGCRLEDIASIGELKHLKVLDLARSQIEELPREIGQLTSLRLLDLSYCYQLRTIKPNVISSLTNLEELNLRESFTSWEVLDKVDGERSNASLVELSNLSQLSALYIRVEDASVVPKDKWLSDKLKRYEILIGVTYWTSDEISRRLAVRLEHRWQLDEYKIQTLVKTSEDLQLGGLVGLGDVVPGLDKDGFPHLKRLSFVSNDQIRYIVNLRDYMNNTSAFPFPKLESLRLWDLRNLEGVWQWHVNKNEAIDGVELEGKIEFPQLRGLLLSFLPKLKQFCPAPDDQFTKRTNSATNIADTNSIPLFNPKVCRLIFKFRKPQGM</sequence>
<reference evidence="10" key="1">
    <citation type="submission" date="2023-07" db="EMBL/GenBank/DDBJ databases">
        <title>draft genome sequence of fig (Ficus carica).</title>
        <authorList>
            <person name="Takahashi T."/>
            <person name="Nishimura K."/>
        </authorList>
    </citation>
    <scope>NUCLEOTIDE SEQUENCE</scope>
</reference>
<accession>A0AA87YQ10</accession>
<dbReference type="GO" id="GO:0043531">
    <property type="term" value="F:ADP binding"/>
    <property type="evidence" value="ECO:0007669"/>
    <property type="project" value="InterPro"/>
</dbReference>
<organism evidence="10 11">
    <name type="scientific">Ficus carica</name>
    <name type="common">Common fig</name>
    <dbReference type="NCBI Taxonomy" id="3494"/>
    <lineage>
        <taxon>Eukaryota</taxon>
        <taxon>Viridiplantae</taxon>
        <taxon>Streptophyta</taxon>
        <taxon>Embryophyta</taxon>
        <taxon>Tracheophyta</taxon>
        <taxon>Spermatophyta</taxon>
        <taxon>Magnoliopsida</taxon>
        <taxon>eudicotyledons</taxon>
        <taxon>Gunneridae</taxon>
        <taxon>Pentapetalae</taxon>
        <taxon>rosids</taxon>
        <taxon>fabids</taxon>
        <taxon>Rosales</taxon>
        <taxon>Moraceae</taxon>
        <taxon>Ficeae</taxon>
        <taxon>Ficus</taxon>
    </lineage>
</organism>
<dbReference type="Gene3D" id="3.40.50.300">
    <property type="entry name" value="P-loop containing nucleotide triphosphate hydrolases"/>
    <property type="match status" value="1"/>
</dbReference>
<evidence type="ECO:0000256" key="4">
    <source>
        <dbReference type="ARBA" id="ARBA00022821"/>
    </source>
</evidence>
<dbReference type="GO" id="GO:0006952">
    <property type="term" value="P:defense response"/>
    <property type="evidence" value="ECO:0007669"/>
    <property type="project" value="UniProtKB-KW"/>
</dbReference>
<evidence type="ECO:0000259" key="7">
    <source>
        <dbReference type="Pfam" id="PF00931"/>
    </source>
</evidence>
<proteinExistence type="inferred from homology"/>
<evidence type="ECO:0000313" key="11">
    <source>
        <dbReference type="Proteomes" id="UP001187192"/>
    </source>
</evidence>
<dbReference type="InterPro" id="IPR042197">
    <property type="entry name" value="Apaf_helical"/>
</dbReference>
<dbReference type="PANTHER" id="PTHR33463:SF198">
    <property type="entry name" value="RPP4C3"/>
    <property type="match status" value="1"/>
</dbReference>
<dbReference type="FunFam" id="3.40.50.300:FF:001091">
    <property type="entry name" value="Probable disease resistance protein At1g61300"/>
    <property type="match status" value="1"/>
</dbReference>
<dbReference type="InterPro" id="IPR001611">
    <property type="entry name" value="Leu-rich_rpt"/>
</dbReference>
<dbReference type="InterPro" id="IPR002182">
    <property type="entry name" value="NB-ARC"/>
</dbReference>
<feature type="coiled-coil region" evidence="6">
    <location>
        <begin position="30"/>
        <end position="64"/>
    </location>
</feature>
<evidence type="ECO:0000256" key="2">
    <source>
        <dbReference type="ARBA" id="ARBA00022737"/>
    </source>
</evidence>
<dbReference type="Pfam" id="PF23598">
    <property type="entry name" value="LRR_14"/>
    <property type="match status" value="1"/>
</dbReference>
<keyword evidence="3" id="KW-0547">Nucleotide-binding</keyword>
<dbReference type="InterPro" id="IPR055414">
    <property type="entry name" value="LRR_R13L4/SHOC2-like"/>
</dbReference>
<evidence type="ECO:0008006" key="12">
    <source>
        <dbReference type="Google" id="ProtNLM"/>
    </source>
</evidence>
<dbReference type="Proteomes" id="UP001187192">
    <property type="component" value="Unassembled WGS sequence"/>
</dbReference>
<evidence type="ECO:0000313" key="10">
    <source>
        <dbReference type="EMBL" id="GMN19867.1"/>
    </source>
</evidence>
<dbReference type="Gene3D" id="1.10.8.430">
    <property type="entry name" value="Helical domain of apoptotic protease-activating factors"/>
    <property type="match status" value="1"/>
</dbReference>
<feature type="domain" description="Disease resistance R13L4/SHOC-2-like LRR" evidence="8">
    <location>
        <begin position="558"/>
        <end position="714"/>
    </location>
</feature>
<keyword evidence="6" id="KW-0175">Coiled coil</keyword>
<gene>
    <name evidence="9" type="ORF">TIFTF001_045244</name>
    <name evidence="10" type="ORF">TIFTF001_045245</name>
</gene>
<keyword evidence="5" id="KW-0067">ATP-binding</keyword>
<dbReference type="InterPro" id="IPR027417">
    <property type="entry name" value="P-loop_NTPase"/>
</dbReference>